<dbReference type="KEGG" id="halt:IM660_18400"/>
<dbReference type="InterPro" id="IPR036390">
    <property type="entry name" value="WH_DNA-bd_sf"/>
</dbReference>
<comment type="similarity">
    <text evidence="1">Belongs to the SorC transcriptional regulatory family.</text>
</comment>
<dbReference type="InterPro" id="IPR051054">
    <property type="entry name" value="SorC_transcr_regulators"/>
</dbReference>
<evidence type="ECO:0000256" key="2">
    <source>
        <dbReference type="ARBA" id="ARBA00023015"/>
    </source>
</evidence>
<sequence length="324" mass="34351">MMPSRYGPPIDVQLRQLTKVAVMYHEQGVRQAQIADALGLSQAKVSRLLKRAAQLGVVRTTVSIAPGLHTELEGELERAFGLAEAVIVDVEDDADEAEQIAAIGGAGAAYLETAFTGADRVGIASWSQTLLATVDRMRPAVNPTVSEVVQLLGGIGVPEVQTQAQRLASELARMLGGQAYYVQAPGVVADRGTRDSLLREPGLQAVMERWRELTAAVVGIGSIDPSDLLAESGNAFDASDRETLLADGAVGDICHRVFRLDGSAIEGDVDARTISIPIDDFRRIPRRIGIAGGERKIGPVRGALAGGWVTTLITDARTAEQLIA</sequence>
<evidence type="ECO:0000313" key="7">
    <source>
        <dbReference type="Proteomes" id="UP000593758"/>
    </source>
</evidence>
<evidence type="ECO:0000259" key="5">
    <source>
        <dbReference type="Pfam" id="PF04198"/>
    </source>
</evidence>
<keyword evidence="3" id="KW-0238">DNA-binding</keyword>
<evidence type="ECO:0000313" key="6">
    <source>
        <dbReference type="EMBL" id="QOR70532.1"/>
    </source>
</evidence>
<protein>
    <submittedName>
        <fullName evidence="6">Sugar-binding transcriptional regulator</fullName>
    </submittedName>
</protein>
<dbReference type="Gene3D" id="1.10.10.60">
    <property type="entry name" value="Homeodomain-like"/>
    <property type="match status" value="1"/>
</dbReference>
<accession>A0A7M1SUW8</accession>
<reference evidence="6 7" key="1">
    <citation type="submission" date="2020-10" db="EMBL/GenBank/DDBJ databases">
        <title>Haloactinobacterium sp. RN3S43, a bacterium isolated from saline soil.</title>
        <authorList>
            <person name="Sun J.-Q."/>
        </authorList>
    </citation>
    <scope>NUCLEOTIDE SEQUENCE [LARGE SCALE GENOMIC DNA]</scope>
    <source>
        <strain evidence="6 7">RN3S43</strain>
    </source>
</reference>
<dbReference type="GO" id="GO:0030246">
    <property type="term" value="F:carbohydrate binding"/>
    <property type="evidence" value="ECO:0007669"/>
    <property type="project" value="InterPro"/>
</dbReference>
<dbReference type="SUPFAM" id="SSF100950">
    <property type="entry name" value="NagB/RpiA/CoA transferase-like"/>
    <property type="match status" value="1"/>
</dbReference>
<dbReference type="InterPro" id="IPR037171">
    <property type="entry name" value="NagB/RpiA_transferase-like"/>
</dbReference>
<evidence type="ECO:0000256" key="1">
    <source>
        <dbReference type="ARBA" id="ARBA00010466"/>
    </source>
</evidence>
<dbReference type="GO" id="GO:0003677">
    <property type="term" value="F:DNA binding"/>
    <property type="evidence" value="ECO:0007669"/>
    <property type="project" value="UniProtKB-KW"/>
</dbReference>
<dbReference type="AlphaFoldDB" id="A0A7M1SUW8"/>
<dbReference type="Pfam" id="PF04198">
    <property type="entry name" value="Sugar-bind"/>
    <property type="match status" value="1"/>
</dbReference>
<name>A0A7M1SUW8_9MICO</name>
<dbReference type="InterPro" id="IPR007324">
    <property type="entry name" value="Sugar-bd_dom_put"/>
</dbReference>
<dbReference type="Gene3D" id="3.40.50.1360">
    <property type="match status" value="1"/>
</dbReference>
<keyword evidence="2" id="KW-0805">Transcription regulation</keyword>
<proteinExistence type="inferred from homology"/>
<evidence type="ECO:0000256" key="3">
    <source>
        <dbReference type="ARBA" id="ARBA00023125"/>
    </source>
</evidence>
<dbReference type="EMBL" id="CP063169">
    <property type="protein sequence ID" value="QOR70532.1"/>
    <property type="molecule type" value="Genomic_DNA"/>
</dbReference>
<organism evidence="6 7">
    <name type="scientific">Ruania alkalisoli</name>
    <dbReference type="NCBI Taxonomy" id="2779775"/>
    <lineage>
        <taxon>Bacteria</taxon>
        <taxon>Bacillati</taxon>
        <taxon>Actinomycetota</taxon>
        <taxon>Actinomycetes</taxon>
        <taxon>Micrococcales</taxon>
        <taxon>Ruaniaceae</taxon>
        <taxon>Ruania</taxon>
    </lineage>
</organism>
<gene>
    <name evidence="6" type="ORF">IM660_18400</name>
</gene>
<keyword evidence="4" id="KW-0804">Transcription</keyword>
<dbReference type="PANTHER" id="PTHR34294:SF1">
    <property type="entry name" value="TRANSCRIPTIONAL REGULATOR LSRR"/>
    <property type="match status" value="1"/>
</dbReference>
<dbReference type="SUPFAM" id="SSF46785">
    <property type="entry name" value="Winged helix' DNA-binding domain"/>
    <property type="match status" value="1"/>
</dbReference>
<keyword evidence="7" id="KW-1185">Reference proteome</keyword>
<evidence type="ECO:0000256" key="4">
    <source>
        <dbReference type="ARBA" id="ARBA00023163"/>
    </source>
</evidence>
<dbReference type="Proteomes" id="UP000593758">
    <property type="component" value="Chromosome"/>
</dbReference>
<dbReference type="PANTHER" id="PTHR34294">
    <property type="entry name" value="TRANSCRIPTIONAL REGULATOR-RELATED"/>
    <property type="match status" value="1"/>
</dbReference>
<feature type="domain" description="Sugar-binding" evidence="5">
    <location>
        <begin position="70"/>
        <end position="323"/>
    </location>
</feature>